<feature type="transmembrane region" description="Helical" evidence="1">
    <location>
        <begin position="6"/>
        <end position="22"/>
    </location>
</feature>
<feature type="transmembrane region" description="Helical" evidence="1">
    <location>
        <begin position="162"/>
        <end position="181"/>
    </location>
</feature>
<keyword evidence="1" id="KW-0812">Transmembrane</keyword>
<feature type="transmembrane region" description="Helical" evidence="1">
    <location>
        <begin position="51"/>
        <end position="68"/>
    </location>
</feature>
<dbReference type="AlphaFoldDB" id="A0A942TE05"/>
<evidence type="ECO:0000313" key="3">
    <source>
        <dbReference type="Proteomes" id="UP000681414"/>
    </source>
</evidence>
<feature type="transmembrane region" description="Helical" evidence="1">
    <location>
        <begin position="102"/>
        <end position="123"/>
    </location>
</feature>
<sequence>MQGMIFLLIAWIIWIYATFIMDKHSRYRCLIAMFALIFIILKSITIRFYSLNISGASLLMLGICYYLASRLPLKKQLHLLFTVFTLMVGYAGFLLFEMYDPILMFIDRVVLMSFVLFIFSYFIYSSSVKLRILFICLGTIQGDVVFAAFLSKWDMPYLIGSMEYLDIISITVFSILFINFISNLTSITRIKGNKKISH</sequence>
<dbReference type="PIRSF" id="PIRSF036710">
    <property type="entry name" value="YphA_Bacsu"/>
    <property type="match status" value="1"/>
</dbReference>
<feature type="transmembrane region" description="Helical" evidence="1">
    <location>
        <begin position="77"/>
        <end position="96"/>
    </location>
</feature>
<dbReference type="RefSeq" id="WP_213123687.1">
    <property type="nucleotide sequence ID" value="NZ_JAGYPG010000001.1"/>
</dbReference>
<keyword evidence="1" id="KW-1133">Transmembrane helix</keyword>
<organism evidence="2 3">
    <name type="scientific">Lederbergia citri</name>
    <dbReference type="NCBI Taxonomy" id="2833580"/>
    <lineage>
        <taxon>Bacteria</taxon>
        <taxon>Bacillati</taxon>
        <taxon>Bacillota</taxon>
        <taxon>Bacilli</taxon>
        <taxon>Bacillales</taxon>
        <taxon>Bacillaceae</taxon>
        <taxon>Lederbergia</taxon>
    </lineage>
</organism>
<protein>
    <submittedName>
        <fullName evidence="2">Uncharacterized protein</fullName>
    </submittedName>
</protein>
<dbReference type="Pfam" id="PF24124">
    <property type="entry name" value="YphA"/>
    <property type="match status" value="1"/>
</dbReference>
<feature type="transmembrane region" description="Helical" evidence="1">
    <location>
        <begin position="130"/>
        <end position="150"/>
    </location>
</feature>
<comment type="caution">
    <text evidence="2">The sequence shown here is derived from an EMBL/GenBank/DDBJ whole genome shotgun (WGS) entry which is preliminary data.</text>
</comment>
<dbReference type="EMBL" id="JAGYPG010000001">
    <property type="protein sequence ID" value="MBS4194512.1"/>
    <property type="molecule type" value="Genomic_DNA"/>
</dbReference>
<feature type="transmembrane region" description="Helical" evidence="1">
    <location>
        <begin position="29"/>
        <end position="45"/>
    </location>
</feature>
<accession>A0A942TE05</accession>
<dbReference type="Proteomes" id="UP000681414">
    <property type="component" value="Unassembled WGS sequence"/>
</dbReference>
<reference evidence="2 3" key="1">
    <citation type="submission" date="2021-05" db="EMBL/GenBank/DDBJ databases">
        <title>Novel Bacillus species.</title>
        <authorList>
            <person name="Liu G."/>
        </authorList>
    </citation>
    <scope>NUCLEOTIDE SEQUENCE [LARGE SCALE GENOMIC DNA]</scope>
    <source>
        <strain evidence="3">FJAT-49780</strain>
    </source>
</reference>
<keyword evidence="1" id="KW-0472">Membrane</keyword>
<proteinExistence type="predicted"/>
<gene>
    <name evidence="2" type="ORF">KHA97_05430</name>
</gene>
<keyword evidence="3" id="KW-1185">Reference proteome</keyword>
<dbReference type="InterPro" id="IPR014617">
    <property type="entry name" value="YphA_Bacsu"/>
</dbReference>
<evidence type="ECO:0000256" key="1">
    <source>
        <dbReference type="SAM" id="Phobius"/>
    </source>
</evidence>
<evidence type="ECO:0000313" key="2">
    <source>
        <dbReference type="EMBL" id="MBS4194512.1"/>
    </source>
</evidence>
<name>A0A942TE05_9BACI</name>